<comment type="subcellular location">
    <subcellularLocation>
        <location evidence="1">Membrane</location>
        <topology evidence="1">Multi-pass membrane protein</topology>
    </subcellularLocation>
</comment>
<dbReference type="PANTHER" id="PTHR32322">
    <property type="entry name" value="INNER MEMBRANE TRANSPORTER"/>
    <property type="match status" value="1"/>
</dbReference>
<evidence type="ECO:0000259" key="7">
    <source>
        <dbReference type="Pfam" id="PF00892"/>
    </source>
</evidence>
<dbReference type="InterPro" id="IPR050638">
    <property type="entry name" value="AA-Vitamin_Transporters"/>
</dbReference>
<feature type="transmembrane region" description="Helical" evidence="6">
    <location>
        <begin position="147"/>
        <end position="166"/>
    </location>
</feature>
<feature type="transmembrane region" description="Helical" evidence="6">
    <location>
        <begin position="122"/>
        <end position="141"/>
    </location>
</feature>
<dbReference type="PANTHER" id="PTHR32322:SF2">
    <property type="entry name" value="EAMA DOMAIN-CONTAINING PROTEIN"/>
    <property type="match status" value="1"/>
</dbReference>
<name>A0A2T0PTQ2_9ACTN</name>
<dbReference type="EMBL" id="PVZC01000010">
    <property type="protein sequence ID" value="PRX92274.1"/>
    <property type="molecule type" value="Genomic_DNA"/>
</dbReference>
<dbReference type="AlphaFoldDB" id="A0A2T0PTQ2"/>
<feature type="transmembrane region" description="Helical" evidence="6">
    <location>
        <begin position="7"/>
        <end position="25"/>
    </location>
</feature>
<dbReference type="InterPro" id="IPR000620">
    <property type="entry name" value="EamA_dom"/>
</dbReference>
<evidence type="ECO:0000256" key="3">
    <source>
        <dbReference type="ARBA" id="ARBA00022692"/>
    </source>
</evidence>
<dbReference type="Gene3D" id="1.10.3730.20">
    <property type="match status" value="1"/>
</dbReference>
<protein>
    <submittedName>
        <fullName evidence="8">Threonine/homoserine efflux transporter RhtA</fullName>
    </submittedName>
</protein>
<feature type="transmembrane region" description="Helical" evidence="6">
    <location>
        <begin position="68"/>
        <end position="86"/>
    </location>
</feature>
<feature type="domain" description="EamA" evidence="7">
    <location>
        <begin position="7"/>
        <end position="136"/>
    </location>
</feature>
<comment type="similarity">
    <text evidence="2">Belongs to the EamA transporter family.</text>
</comment>
<feature type="domain" description="EamA" evidence="7">
    <location>
        <begin position="148"/>
        <end position="291"/>
    </location>
</feature>
<feature type="transmembrane region" description="Helical" evidence="6">
    <location>
        <begin position="276"/>
        <end position="292"/>
    </location>
</feature>
<organism evidence="8 9">
    <name type="scientific">Allonocardiopsis opalescens</name>
    <dbReference type="NCBI Taxonomy" id="1144618"/>
    <lineage>
        <taxon>Bacteria</taxon>
        <taxon>Bacillati</taxon>
        <taxon>Actinomycetota</taxon>
        <taxon>Actinomycetes</taxon>
        <taxon>Streptosporangiales</taxon>
        <taxon>Allonocardiopsis</taxon>
    </lineage>
</organism>
<evidence type="ECO:0000256" key="6">
    <source>
        <dbReference type="SAM" id="Phobius"/>
    </source>
</evidence>
<evidence type="ECO:0000256" key="5">
    <source>
        <dbReference type="ARBA" id="ARBA00023136"/>
    </source>
</evidence>
<evidence type="ECO:0000256" key="2">
    <source>
        <dbReference type="ARBA" id="ARBA00007362"/>
    </source>
</evidence>
<feature type="transmembrane region" description="Helical" evidence="6">
    <location>
        <begin position="250"/>
        <end position="270"/>
    </location>
</feature>
<dbReference type="RefSeq" id="WP_106252365.1">
    <property type="nucleotide sequence ID" value="NZ_PVZC01000010.1"/>
</dbReference>
<gene>
    <name evidence="8" type="ORF">CLV72_11034</name>
</gene>
<evidence type="ECO:0000256" key="4">
    <source>
        <dbReference type="ARBA" id="ARBA00022989"/>
    </source>
</evidence>
<dbReference type="Pfam" id="PF00892">
    <property type="entry name" value="EamA"/>
    <property type="match status" value="2"/>
</dbReference>
<accession>A0A2T0PTQ2</accession>
<dbReference type="InterPro" id="IPR037185">
    <property type="entry name" value="EmrE-like"/>
</dbReference>
<comment type="caution">
    <text evidence="8">The sequence shown here is derived from an EMBL/GenBank/DDBJ whole genome shotgun (WGS) entry which is preliminary data.</text>
</comment>
<feature type="transmembrane region" description="Helical" evidence="6">
    <location>
        <begin position="220"/>
        <end position="243"/>
    </location>
</feature>
<keyword evidence="5 6" id="KW-0472">Membrane</keyword>
<keyword evidence="4 6" id="KW-1133">Transmembrane helix</keyword>
<dbReference type="OrthoDB" id="154915at2"/>
<keyword evidence="9" id="KW-1185">Reference proteome</keyword>
<keyword evidence="3 6" id="KW-0812">Transmembrane</keyword>
<reference evidence="8 9" key="1">
    <citation type="submission" date="2018-03" db="EMBL/GenBank/DDBJ databases">
        <title>Genomic Encyclopedia of Archaeal and Bacterial Type Strains, Phase II (KMG-II): from individual species to whole genera.</title>
        <authorList>
            <person name="Goeker M."/>
        </authorList>
    </citation>
    <scope>NUCLEOTIDE SEQUENCE [LARGE SCALE GENOMIC DNA]</scope>
    <source>
        <strain evidence="8 9">DSM 45601</strain>
    </source>
</reference>
<dbReference type="GO" id="GO:0016020">
    <property type="term" value="C:membrane"/>
    <property type="evidence" value="ECO:0007669"/>
    <property type="project" value="UniProtKB-SubCell"/>
</dbReference>
<feature type="transmembrane region" description="Helical" evidence="6">
    <location>
        <begin position="37"/>
        <end position="56"/>
    </location>
</feature>
<sequence>MTPRTAGLGYAIASAIAFGGSGPFARPLIDAGLHPLHVTWLRLAGAALLLLPVAIAHRGALRTRPGLLIAYGVFPMAGVQAFYFAAIARVPVGVALLIEFLGPVFVLAWIRLVRRRRVPRTATLGVILAVTGLACVVEVWAGLRFDALGLLLALGAAGCQAAYFLLSDTHDDRPPVAPLAVIAYGTLVATAVVTLIARPWTIPVSVLAQPVPVGGLTLPGWTAVAWIVAVCTVLAYITGVAAVRRLSAPVAGAVACLEAVVATALAWVLLGEHLTWPQILGGLIILTGAFIAQRAANTPTAPAAAPARENTR</sequence>
<dbReference type="SUPFAM" id="SSF103481">
    <property type="entry name" value="Multidrug resistance efflux transporter EmrE"/>
    <property type="match status" value="2"/>
</dbReference>
<dbReference type="Proteomes" id="UP000237846">
    <property type="component" value="Unassembled WGS sequence"/>
</dbReference>
<evidence type="ECO:0000313" key="8">
    <source>
        <dbReference type="EMBL" id="PRX92274.1"/>
    </source>
</evidence>
<feature type="transmembrane region" description="Helical" evidence="6">
    <location>
        <begin position="178"/>
        <end position="200"/>
    </location>
</feature>
<proteinExistence type="inferred from homology"/>
<evidence type="ECO:0000313" key="9">
    <source>
        <dbReference type="Proteomes" id="UP000237846"/>
    </source>
</evidence>
<feature type="transmembrane region" description="Helical" evidence="6">
    <location>
        <begin position="92"/>
        <end position="110"/>
    </location>
</feature>
<evidence type="ECO:0000256" key="1">
    <source>
        <dbReference type="ARBA" id="ARBA00004141"/>
    </source>
</evidence>